<dbReference type="GO" id="GO:0005886">
    <property type="term" value="C:plasma membrane"/>
    <property type="evidence" value="ECO:0007669"/>
    <property type="project" value="UniProtKB-SubCell"/>
</dbReference>
<dbReference type="NCBIfam" id="NF003716">
    <property type="entry name" value="PRK05326.1-3"/>
    <property type="match status" value="1"/>
</dbReference>
<feature type="transmembrane region" description="Helical" evidence="9">
    <location>
        <begin position="227"/>
        <end position="253"/>
    </location>
</feature>
<dbReference type="Pfam" id="PF00999">
    <property type="entry name" value="Na_H_Exchanger"/>
    <property type="match status" value="1"/>
</dbReference>
<proteinExistence type="predicted"/>
<feature type="transmembrane region" description="Helical" evidence="9">
    <location>
        <begin position="29"/>
        <end position="47"/>
    </location>
</feature>
<evidence type="ECO:0000313" key="12">
    <source>
        <dbReference type="Proteomes" id="UP000198901"/>
    </source>
</evidence>
<feature type="transmembrane region" description="Helical" evidence="9">
    <location>
        <begin position="366"/>
        <end position="390"/>
    </location>
</feature>
<dbReference type="GO" id="GO:0015297">
    <property type="term" value="F:antiporter activity"/>
    <property type="evidence" value="ECO:0007669"/>
    <property type="project" value="UniProtKB-KW"/>
</dbReference>
<evidence type="ECO:0000256" key="9">
    <source>
        <dbReference type="SAM" id="Phobius"/>
    </source>
</evidence>
<evidence type="ECO:0000256" key="8">
    <source>
        <dbReference type="ARBA" id="ARBA00023136"/>
    </source>
</evidence>
<keyword evidence="3" id="KW-0050">Antiport</keyword>
<evidence type="ECO:0000256" key="1">
    <source>
        <dbReference type="ARBA" id="ARBA00004651"/>
    </source>
</evidence>
<feature type="transmembrane region" description="Helical" evidence="9">
    <location>
        <begin position="307"/>
        <end position="326"/>
    </location>
</feature>
<protein>
    <submittedName>
        <fullName evidence="11">Potassium/proton antiporter, CPA1 family</fullName>
    </submittedName>
</protein>
<keyword evidence="2" id="KW-0813">Transport</keyword>
<evidence type="ECO:0000256" key="4">
    <source>
        <dbReference type="ARBA" id="ARBA00022475"/>
    </source>
</evidence>
<accession>A0A1G9PR93</accession>
<dbReference type="GO" id="GO:1902600">
    <property type="term" value="P:proton transmembrane transport"/>
    <property type="evidence" value="ECO:0007669"/>
    <property type="project" value="InterPro"/>
</dbReference>
<dbReference type="InterPro" id="IPR038770">
    <property type="entry name" value="Na+/solute_symporter_sf"/>
</dbReference>
<dbReference type="PANTHER" id="PTHR32507:SF7">
    <property type="entry name" value="K(+)_H(+) ANTIPORTER NHAP2"/>
    <property type="match status" value="1"/>
</dbReference>
<evidence type="ECO:0000259" key="10">
    <source>
        <dbReference type="Pfam" id="PF00999"/>
    </source>
</evidence>
<dbReference type="OrthoDB" id="9810759at2"/>
<dbReference type="RefSeq" id="WP_093201912.1">
    <property type="nucleotide sequence ID" value="NZ_FNGS01000004.1"/>
</dbReference>
<name>A0A1G9PR93_9BACT</name>
<evidence type="ECO:0000256" key="7">
    <source>
        <dbReference type="ARBA" id="ARBA00023065"/>
    </source>
</evidence>
<dbReference type="AlphaFoldDB" id="A0A1G9PR93"/>
<evidence type="ECO:0000313" key="11">
    <source>
        <dbReference type="EMBL" id="SDM01352.1"/>
    </source>
</evidence>
<evidence type="ECO:0000256" key="2">
    <source>
        <dbReference type="ARBA" id="ARBA00022448"/>
    </source>
</evidence>
<feature type="transmembrane region" description="Helical" evidence="9">
    <location>
        <begin position="6"/>
        <end position="22"/>
    </location>
</feature>
<dbReference type="Gene3D" id="1.20.1530.20">
    <property type="match status" value="1"/>
</dbReference>
<feature type="transmembrane region" description="Helical" evidence="9">
    <location>
        <begin position="191"/>
        <end position="215"/>
    </location>
</feature>
<comment type="subcellular location">
    <subcellularLocation>
        <location evidence="1">Cell membrane</location>
        <topology evidence="1">Multi-pass membrane protein</topology>
    </subcellularLocation>
</comment>
<feature type="transmembrane region" description="Helical" evidence="9">
    <location>
        <begin position="338"/>
        <end position="359"/>
    </location>
</feature>
<dbReference type="STRING" id="563176.SAMN04488090_2286"/>
<dbReference type="InterPro" id="IPR006153">
    <property type="entry name" value="Cation/H_exchanger_TM"/>
</dbReference>
<evidence type="ECO:0000256" key="3">
    <source>
        <dbReference type="ARBA" id="ARBA00022449"/>
    </source>
</evidence>
<keyword evidence="6 9" id="KW-1133">Transmembrane helix</keyword>
<evidence type="ECO:0000256" key="6">
    <source>
        <dbReference type="ARBA" id="ARBA00022989"/>
    </source>
</evidence>
<keyword evidence="5 9" id="KW-0812">Transmembrane</keyword>
<keyword evidence="12" id="KW-1185">Reference proteome</keyword>
<keyword evidence="7" id="KW-0406">Ion transport</keyword>
<keyword evidence="4" id="KW-1003">Cell membrane</keyword>
<dbReference type="Proteomes" id="UP000198901">
    <property type="component" value="Unassembled WGS sequence"/>
</dbReference>
<sequence>MTLSAPLITMLIGCFLFAGVLLTKSSRRFGVPGLVLYLALGIFIGNGRMPYDFVYDYPEFTLSCSNLALALILFIGGLETSYAHLKPIMGRGLALSTAGVILTAGLVAVFVHLVFGFSYVEGLLIGSVLSSTDAAAVFSILESRQLKLREHISETLELESGTNDPMAFFLTTMFTGLLVDPSSGLADWGVLFLKEMAIGLAAGLLLGAGIVWVLSRASLTSKGMYPVLLLSIVSFGIGLVTYFHGNVLLAMYVAGVVTGTRKDSLHGWSETYLFFKSISWLMEIGLFIVLGLQVFPHSIWPYVPQALLISLFLILVARPVGVFLSLSPFRTSFRKKVFVSWVGLRGATPIVFSLIPLIARVSVADVLFNTVFAVVLISVMVQGTTLGWLAGKLRLLNGGSGNG</sequence>
<dbReference type="EMBL" id="FNGS01000004">
    <property type="protein sequence ID" value="SDM01352.1"/>
    <property type="molecule type" value="Genomic_DNA"/>
</dbReference>
<organism evidence="11 12">
    <name type="scientific">Siphonobacter aquaeclarae</name>
    <dbReference type="NCBI Taxonomy" id="563176"/>
    <lineage>
        <taxon>Bacteria</taxon>
        <taxon>Pseudomonadati</taxon>
        <taxon>Bacteroidota</taxon>
        <taxon>Cytophagia</taxon>
        <taxon>Cytophagales</taxon>
        <taxon>Cytophagaceae</taxon>
        <taxon>Siphonobacter</taxon>
    </lineage>
</organism>
<dbReference type="NCBIfam" id="NF003715">
    <property type="entry name" value="PRK05326.1-2"/>
    <property type="match status" value="1"/>
</dbReference>
<feature type="transmembrane region" description="Helical" evidence="9">
    <location>
        <begin position="67"/>
        <end position="85"/>
    </location>
</feature>
<feature type="transmembrane region" description="Helical" evidence="9">
    <location>
        <begin position="92"/>
        <end position="117"/>
    </location>
</feature>
<reference evidence="11 12" key="1">
    <citation type="submission" date="2016-10" db="EMBL/GenBank/DDBJ databases">
        <authorList>
            <person name="de Groot N.N."/>
        </authorList>
    </citation>
    <scope>NUCLEOTIDE SEQUENCE [LARGE SCALE GENOMIC DNA]</scope>
    <source>
        <strain evidence="11 12">DSM 21668</strain>
    </source>
</reference>
<gene>
    <name evidence="11" type="ORF">SAMN04488090_2286</name>
</gene>
<dbReference type="PANTHER" id="PTHR32507">
    <property type="entry name" value="NA(+)/H(+) ANTIPORTER 1"/>
    <property type="match status" value="1"/>
</dbReference>
<keyword evidence="8 9" id="KW-0472">Membrane</keyword>
<feature type="domain" description="Cation/H+ exchanger transmembrane" evidence="10">
    <location>
        <begin position="21"/>
        <end position="390"/>
    </location>
</feature>
<feature type="transmembrane region" description="Helical" evidence="9">
    <location>
        <begin position="273"/>
        <end position="295"/>
    </location>
</feature>
<evidence type="ECO:0000256" key="5">
    <source>
        <dbReference type="ARBA" id="ARBA00022692"/>
    </source>
</evidence>